<sequence>MGFLNNMKLSQKLALMVMFPVAVMIGFAVVLSVSEYSLRQTTIQLQSMTSLGVHASSLVHELQKERGMTAGFLGSKGTQFAQALPKQRQSTMEKAAELQAFLVGFDEHSVGKKFNVELSDALNRLKQIDQKRSVVDSQSITLKDALGYYTGMNGAFLKLISEMSAVSSDGGLAIMTTAYANYLQSKERAGIERAVLANAFAKDEFDGMFNKFMSLVTTQVNYTTIFLSLASEENKAFYEDTLTGEFIVETERMRQIAREKATTGGFGVDSAYWFKMQTGKINLLKKVEDHLAGGLVTKAEDLKASATYELIISVVMAVLGFLVSAGLGSFIGRGIRTQMGGEPGQIAKIADGIANGSLDLEMDNAGEHTGAYAAMIKMQSRLSDVIENDIQKVVDAARAGDLSQRVPLDDKDGFYEQLSIGVNGVLEASANVVDDTVRVFGALAHGDLNETIDRDYQGSFNTLKQDANETIKKIREVIEGDIQAMIDGARNGDLSKRINLENKKGFFRELSGGINDLIETLSTVFGEIAGVMAAMAKGDLSKSMSGDYAGMFADVKNDVNDTRDNLAGIIAQLREAADHINTSSEEIAAGNNSLSARTEQQASALEETASSMEELTSTVRNNADNAQQANQVAATARKTAEHGGEVVGKAVHAMDDINTASNKIAEIIGVIDEIAFQTNLLALNASVEAARAGEQGRGFAVVATEVRNLAGRSATAAKEIKDLIQDSVEKVKIGADLVNESGVTLDEIVGGVKKVGDIISEIAAASQEQSAGIDQVNQAVTSMDELTQQNAALAEETSAASTSLTDKASGMNGMMRYFTVSGGEAPAVAPKTAPVASVAPSPTSRKMPSKAAPSVVPVDDDNGEWAEF</sequence>
<comment type="similarity">
    <text evidence="2">Belongs to the methyl-accepting chemotaxis (MCP) protein family.</text>
</comment>
<keyword evidence="4" id="KW-0812">Transmembrane</keyword>
<keyword evidence="4" id="KW-0472">Membrane</keyword>
<dbReference type="Pfam" id="PF00015">
    <property type="entry name" value="MCPsignal"/>
    <property type="match status" value="1"/>
</dbReference>
<feature type="transmembrane region" description="Helical" evidence="4">
    <location>
        <begin position="12"/>
        <end position="33"/>
    </location>
</feature>
<feature type="domain" description="Methyl-accepting transducer" evidence="5">
    <location>
        <begin position="576"/>
        <end position="805"/>
    </location>
</feature>
<dbReference type="Gene3D" id="1.20.120.1530">
    <property type="match status" value="1"/>
</dbReference>
<reference evidence="7" key="1">
    <citation type="submission" date="2018-06" db="EMBL/GenBank/DDBJ databases">
        <authorList>
            <person name="Zhirakovskaya E."/>
        </authorList>
    </citation>
    <scope>NUCLEOTIDE SEQUENCE</scope>
</reference>
<dbReference type="PRINTS" id="PR00260">
    <property type="entry name" value="CHEMTRNSDUCR"/>
</dbReference>
<evidence type="ECO:0000259" key="6">
    <source>
        <dbReference type="PROSITE" id="PS50885"/>
    </source>
</evidence>
<dbReference type="InterPro" id="IPR051310">
    <property type="entry name" value="MCP_chemotaxis"/>
</dbReference>
<dbReference type="Pfam" id="PF08376">
    <property type="entry name" value="NIT"/>
    <property type="match status" value="1"/>
</dbReference>
<evidence type="ECO:0000313" key="7">
    <source>
        <dbReference type="EMBL" id="VAX07717.1"/>
    </source>
</evidence>
<organism evidence="7">
    <name type="scientific">hydrothermal vent metagenome</name>
    <dbReference type="NCBI Taxonomy" id="652676"/>
    <lineage>
        <taxon>unclassified sequences</taxon>
        <taxon>metagenomes</taxon>
        <taxon>ecological metagenomes</taxon>
    </lineage>
</organism>
<gene>
    <name evidence="7" type="ORF">MNBD_GAMMA26-829</name>
</gene>
<dbReference type="PANTHER" id="PTHR43531:SF14">
    <property type="entry name" value="METHYL-ACCEPTING CHEMOTAXIS PROTEIN I-RELATED"/>
    <property type="match status" value="1"/>
</dbReference>
<dbReference type="SMART" id="SM00283">
    <property type="entry name" value="MA"/>
    <property type="match status" value="1"/>
</dbReference>
<dbReference type="EMBL" id="UOFX01000029">
    <property type="protein sequence ID" value="VAX07717.1"/>
    <property type="molecule type" value="Genomic_DNA"/>
</dbReference>
<dbReference type="InterPro" id="IPR004089">
    <property type="entry name" value="MCPsignal_dom"/>
</dbReference>
<accession>A0A3B1BSS2</accession>
<dbReference type="InterPro" id="IPR003660">
    <property type="entry name" value="HAMP_dom"/>
</dbReference>
<keyword evidence="7" id="KW-0675">Receptor</keyword>
<feature type="compositionally biased region" description="Acidic residues" evidence="3">
    <location>
        <begin position="858"/>
        <end position="868"/>
    </location>
</feature>
<dbReference type="SUPFAM" id="SSF58104">
    <property type="entry name" value="Methyl-accepting chemotaxis protein (MCP) signaling domain"/>
    <property type="match status" value="1"/>
</dbReference>
<dbReference type="PROSITE" id="PS50885">
    <property type="entry name" value="HAMP"/>
    <property type="match status" value="1"/>
</dbReference>
<feature type="region of interest" description="Disordered" evidence="3">
    <location>
        <begin position="588"/>
        <end position="612"/>
    </location>
</feature>
<dbReference type="InterPro" id="IPR004090">
    <property type="entry name" value="Chemotax_Me-accpt_rcpt"/>
</dbReference>
<dbReference type="CDD" id="cd11386">
    <property type="entry name" value="MCP_signal"/>
    <property type="match status" value="1"/>
</dbReference>
<dbReference type="InterPro" id="IPR013587">
    <property type="entry name" value="Nitrate/nitrite_sensing"/>
</dbReference>
<dbReference type="PROSITE" id="PS50111">
    <property type="entry name" value="CHEMOTAXIS_TRANSDUC_2"/>
    <property type="match status" value="1"/>
</dbReference>
<feature type="transmembrane region" description="Helical" evidence="4">
    <location>
        <begin position="310"/>
        <end position="331"/>
    </location>
</feature>
<evidence type="ECO:0000256" key="1">
    <source>
        <dbReference type="ARBA" id="ARBA00022481"/>
    </source>
</evidence>
<dbReference type="FunFam" id="1.10.287.950:FF:000001">
    <property type="entry name" value="Methyl-accepting chemotaxis sensory transducer"/>
    <property type="match status" value="1"/>
</dbReference>
<dbReference type="Pfam" id="PF18947">
    <property type="entry name" value="HAMP_2"/>
    <property type="match status" value="2"/>
</dbReference>
<dbReference type="GO" id="GO:0005886">
    <property type="term" value="C:plasma membrane"/>
    <property type="evidence" value="ECO:0007669"/>
    <property type="project" value="TreeGrafter"/>
</dbReference>
<dbReference type="GO" id="GO:0004888">
    <property type="term" value="F:transmembrane signaling receptor activity"/>
    <property type="evidence" value="ECO:0007669"/>
    <property type="project" value="InterPro"/>
</dbReference>
<evidence type="ECO:0000259" key="5">
    <source>
        <dbReference type="PROSITE" id="PS50111"/>
    </source>
</evidence>
<keyword evidence="4" id="KW-1133">Transmembrane helix</keyword>
<dbReference type="GO" id="GO:0007165">
    <property type="term" value="P:signal transduction"/>
    <property type="evidence" value="ECO:0007669"/>
    <property type="project" value="InterPro"/>
</dbReference>
<evidence type="ECO:0000256" key="2">
    <source>
        <dbReference type="ARBA" id="ARBA00029447"/>
    </source>
</evidence>
<dbReference type="GO" id="GO:0006935">
    <property type="term" value="P:chemotaxis"/>
    <property type="evidence" value="ECO:0007669"/>
    <property type="project" value="InterPro"/>
</dbReference>
<dbReference type="Gene3D" id="1.10.287.950">
    <property type="entry name" value="Methyl-accepting chemotaxis protein"/>
    <property type="match status" value="1"/>
</dbReference>
<feature type="region of interest" description="Disordered" evidence="3">
    <location>
        <begin position="827"/>
        <end position="868"/>
    </location>
</feature>
<proteinExistence type="inferred from homology"/>
<keyword evidence="1" id="KW-0488">Methylation</keyword>
<feature type="domain" description="HAMP" evidence="6">
    <location>
        <begin position="519"/>
        <end position="571"/>
    </location>
</feature>
<evidence type="ECO:0000256" key="3">
    <source>
        <dbReference type="SAM" id="MobiDB-lite"/>
    </source>
</evidence>
<name>A0A3B1BSS2_9ZZZZ</name>
<protein>
    <submittedName>
        <fullName evidence="7">Methyl-accepting chemotaxis protein I (Serine chemoreceptor protein)</fullName>
    </submittedName>
</protein>
<dbReference type="AlphaFoldDB" id="A0A3B1BSS2"/>
<evidence type="ECO:0000256" key="4">
    <source>
        <dbReference type="SAM" id="Phobius"/>
    </source>
</evidence>
<feature type="compositionally biased region" description="Low complexity" evidence="3">
    <location>
        <begin position="827"/>
        <end position="844"/>
    </location>
</feature>
<dbReference type="PANTHER" id="PTHR43531">
    <property type="entry name" value="PROTEIN ICFG"/>
    <property type="match status" value="1"/>
</dbReference>